<feature type="compositionally biased region" description="Polar residues" evidence="1">
    <location>
        <begin position="7"/>
        <end position="33"/>
    </location>
</feature>
<evidence type="ECO:0000256" key="1">
    <source>
        <dbReference type="SAM" id="MobiDB-lite"/>
    </source>
</evidence>
<dbReference type="Proteomes" id="UP001164743">
    <property type="component" value="Chromosome 8A"/>
</dbReference>
<dbReference type="RefSeq" id="XP_053023163.1">
    <property type="nucleotide sequence ID" value="XM_053171951.1"/>
</dbReference>
<dbReference type="EMBL" id="CP110428">
    <property type="protein sequence ID" value="WAQ87608.1"/>
    <property type="molecule type" value="Genomic_DNA"/>
</dbReference>
<feature type="region of interest" description="Disordered" evidence="1">
    <location>
        <begin position="1"/>
        <end position="47"/>
    </location>
</feature>
<dbReference type="GeneID" id="77812846"/>
<reference evidence="2" key="1">
    <citation type="submission" date="2022-10" db="EMBL/GenBank/DDBJ databases">
        <title>Puccinia triticina Genome sequencing and assembly.</title>
        <authorList>
            <person name="Li C."/>
        </authorList>
    </citation>
    <scope>NUCLEOTIDE SEQUENCE</scope>
    <source>
        <strain evidence="2">Pt15</strain>
    </source>
</reference>
<evidence type="ECO:0000313" key="3">
    <source>
        <dbReference type="Proteomes" id="UP001164743"/>
    </source>
</evidence>
<feature type="compositionally biased region" description="Basic and acidic residues" evidence="1">
    <location>
        <begin position="34"/>
        <end position="47"/>
    </location>
</feature>
<accession>A0ABY7CQR6</accession>
<evidence type="ECO:0000313" key="2">
    <source>
        <dbReference type="EMBL" id="WAQ87608.1"/>
    </source>
</evidence>
<protein>
    <submittedName>
        <fullName evidence="2">Uncharacterized protein</fullName>
    </submittedName>
</protein>
<name>A0ABY7CQR6_9BASI</name>
<proteinExistence type="predicted"/>
<sequence length="359" mass="41126">MSDNNEDNVSNIFNHPAPSQINDENNRSTNGPQETEHSELFGRDELGFDQDRAESDQHMEDPDHLMDSLIEELQNDFHLNDHFGTLASKAVKSPPEEHYARSIYLVSSIAQHFATEPKTTGTTTQDPFKDFIRDTARRFIVKTDIEAYTATVDKHSNIIAKSLPKLTRDAADQKPEEYKAKFYPEGHDGNNATGKSPYRQALSSLVKYVRQQLRDWMLENQKIQPSAPVPDIDTLIKAMIQELLPKSEKGQQVHTNITWKQRIRFSHLRLETASNYLNHHPKGVTQWTMIDQRLEDLRWKSTAFRQKHAQLVIAKDKELFGQGKLYKDIVKARILMPTMQEVQDAMQLPEPSAPSPVAT</sequence>
<organism evidence="2 3">
    <name type="scientific">Puccinia triticina</name>
    <dbReference type="NCBI Taxonomy" id="208348"/>
    <lineage>
        <taxon>Eukaryota</taxon>
        <taxon>Fungi</taxon>
        <taxon>Dikarya</taxon>
        <taxon>Basidiomycota</taxon>
        <taxon>Pucciniomycotina</taxon>
        <taxon>Pucciniomycetes</taxon>
        <taxon>Pucciniales</taxon>
        <taxon>Pucciniaceae</taxon>
        <taxon>Puccinia</taxon>
    </lineage>
</organism>
<gene>
    <name evidence="2" type="ORF">PtA15_8A513</name>
</gene>
<keyword evidence="3" id="KW-1185">Reference proteome</keyword>